<dbReference type="PANTHER" id="PTHR17630:SF55">
    <property type="entry name" value="DIENELACTONE HYDROLASE FAMILY PROTEIN (AFU_ORTHOLOGUE AFUA_1G01900)"/>
    <property type="match status" value="1"/>
</dbReference>
<dbReference type="RefSeq" id="XP_060456458.1">
    <property type="nucleotide sequence ID" value="XM_060599801.1"/>
</dbReference>
<dbReference type="InterPro" id="IPR002925">
    <property type="entry name" value="Dienelactn_hydro"/>
</dbReference>
<protein>
    <recommendedName>
        <fullName evidence="1">Dienelactone hydrolase domain-containing protein</fullName>
    </recommendedName>
</protein>
<dbReference type="GO" id="GO:0016787">
    <property type="term" value="F:hydrolase activity"/>
    <property type="evidence" value="ECO:0007669"/>
    <property type="project" value="InterPro"/>
</dbReference>
<dbReference type="AlphaFoldDB" id="A0AA48L3D3"/>
<keyword evidence="3" id="KW-1185">Reference proteome</keyword>
<proteinExistence type="predicted"/>
<dbReference type="KEGG" id="ccac:CcaHIS019_0400130"/>
<dbReference type="Proteomes" id="UP001233271">
    <property type="component" value="Chromosome 4"/>
</dbReference>
<accession>A0AA48L3D3</accession>
<dbReference type="Gene3D" id="3.40.50.1820">
    <property type="entry name" value="alpha/beta hydrolase"/>
    <property type="match status" value="1"/>
</dbReference>
<organism evidence="2 3">
    <name type="scientific">Cutaneotrichosporon cavernicola</name>
    <dbReference type="NCBI Taxonomy" id="279322"/>
    <lineage>
        <taxon>Eukaryota</taxon>
        <taxon>Fungi</taxon>
        <taxon>Dikarya</taxon>
        <taxon>Basidiomycota</taxon>
        <taxon>Agaricomycotina</taxon>
        <taxon>Tremellomycetes</taxon>
        <taxon>Trichosporonales</taxon>
        <taxon>Trichosporonaceae</taxon>
        <taxon>Cutaneotrichosporon</taxon>
    </lineage>
</organism>
<name>A0AA48L3D3_9TREE</name>
<dbReference type="PANTHER" id="PTHR17630">
    <property type="entry name" value="DIENELACTONE HYDROLASE"/>
    <property type="match status" value="1"/>
</dbReference>
<reference evidence="2" key="1">
    <citation type="journal article" date="2023" name="BMC Genomics">
        <title>Chromosome-level genome assemblies of Cutaneotrichosporon spp. (Trichosporonales, Basidiomycota) reveal imbalanced evolution between nucleotide sequences and chromosome synteny.</title>
        <authorList>
            <person name="Kobayashi Y."/>
            <person name="Kayamori A."/>
            <person name="Aoki K."/>
            <person name="Shiwa Y."/>
            <person name="Matsutani M."/>
            <person name="Fujita N."/>
            <person name="Sugita T."/>
            <person name="Iwasaki W."/>
            <person name="Tanaka N."/>
            <person name="Takashima M."/>
        </authorList>
    </citation>
    <scope>NUCLEOTIDE SEQUENCE</scope>
    <source>
        <strain evidence="2">HIS019</strain>
    </source>
</reference>
<gene>
    <name evidence="2" type="ORF">CcaverHIS019_0400130</name>
</gene>
<evidence type="ECO:0000313" key="2">
    <source>
        <dbReference type="EMBL" id="BEI91193.1"/>
    </source>
</evidence>
<dbReference type="SUPFAM" id="SSF53474">
    <property type="entry name" value="alpha/beta-Hydrolases"/>
    <property type="match status" value="1"/>
</dbReference>
<evidence type="ECO:0000313" key="3">
    <source>
        <dbReference type="Proteomes" id="UP001233271"/>
    </source>
</evidence>
<dbReference type="Pfam" id="PF01738">
    <property type="entry name" value="DLH"/>
    <property type="match status" value="1"/>
</dbReference>
<sequence length="251" mass="27891">MSFHSCCLQGVKWDATPQGREENQGNQKYYVIGSNPHVAIMVIHDLYGWTFNNIRLLADQYADEVGATVYVPDFFGGTVLPADLIDNPADWVKLDLPNFMARNAKDVRKPEMIAFSQFLRSQHRRVGAIGFCYGGWAVFQLGAKTTDGSPPLVDCISTAHPTFLTNEEISNVGVPVQICAPEVDPQFTAELKAYTLAEIPKLGVPFEYQYFPGLVHGFAVKGNREDAAEMKGLQRAMRAAVGWFREWLVAA</sequence>
<dbReference type="GeneID" id="85495063"/>
<dbReference type="InterPro" id="IPR029058">
    <property type="entry name" value="AB_hydrolase_fold"/>
</dbReference>
<dbReference type="EMBL" id="AP028215">
    <property type="protein sequence ID" value="BEI91193.1"/>
    <property type="molecule type" value="Genomic_DNA"/>
</dbReference>
<evidence type="ECO:0000259" key="1">
    <source>
        <dbReference type="Pfam" id="PF01738"/>
    </source>
</evidence>
<feature type="domain" description="Dienelactone hydrolase" evidence="1">
    <location>
        <begin position="35"/>
        <end position="246"/>
    </location>
</feature>